<organism evidence="1 2">
    <name type="scientific">Janthinobacterium agaricidamnosum</name>
    <dbReference type="NCBI Taxonomy" id="55508"/>
    <lineage>
        <taxon>Bacteria</taxon>
        <taxon>Pseudomonadati</taxon>
        <taxon>Pseudomonadota</taxon>
        <taxon>Betaproteobacteria</taxon>
        <taxon>Burkholderiales</taxon>
        <taxon>Oxalobacteraceae</taxon>
        <taxon>Janthinobacterium</taxon>
    </lineage>
</organism>
<gene>
    <name evidence="1" type="ORF">D9M09_13145</name>
</gene>
<name>A0A3G2EAS8_9BURK</name>
<evidence type="ECO:0000313" key="2">
    <source>
        <dbReference type="Proteomes" id="UP000279594"/>
    </source>
</evidence>
<protein>
    <submittedName>
        <fullName evidence="1">Uncharacterized protein</fullName>
    </submittedName>
</protein>
<evidence type="ECO:0000313" key="1">
    <source>
        <dbReference type="EMBL" id="AYM76636.1"/>
    </source>
</evidence>
<reference evidence="1 2" key="1">
    <citation type="submission" date="2018-10" db="EMBL/GenBank/DDBJ databases">
        <title>Effects of UV and annual dynamics of microbial communities in freshwater RAS systems.</title>
        <authorList>
            <person name="Bekkelund A.K."/>
            <person name="Hansen B.R."/>
            <person name="Stokken H."/>
            <person name="Eriksen B.F."/>
            <person name="Kashulin N.A."/>
        </authorList>
    </citation>
    <scope>NUCLEOTIDE SEQUENCE [LARGE SCALE GENOMIC DNA]</scope>
    <source>
        <strain evidence="1 2">BHSEK</strain>
    </source>
</reference>
<dbReference type="Proteomes" id="UP000279594">
    <property type="component" value="Chromosome"/>
</dbReference>
<dbReference type="AlphaFoldDB" id="A0A3G2EAS8"/>
<keyword evidence="2" id="KW-1185">Reference proteome</keyword>
<dbReference type="EMBL" id="CP033019">
    <property type="protein sequence ID" value="AYM76636.1"/>
    <property type="molecule type" value="Genomic_DNA"/>
</dbReference>
<dbReference type="RefSeq" id="WP_121669507.1">
    <property type="nucleotide sequence ID" value="NZ_CP033019.1"/>
</dbReference>
<accession>A0A3G2EAS8</accession>
<proteinExistence type="predicted"/>
<sequence>MCNCKELPPAIADLDNGRRHFDYQGAQAFAAYFQQFDAEDLSPALDHEISNYACKICLQKWYVECAPEQTSWPVFAMKDMTGKLTAHSAGVAAQKAFLEVLAHGGFSEERCLFKHCSGLTLNGRFVCYAHLQ</sequence>